<dbReference type="PANTHER" id="PTHR14241:SF32">
    <property type="entry name" value="VWFA DOMAIN-CONTAINING PROTEIN-RELATED"/>
    <property type="match status" value="1"/>
</dbReference>
<evidence type="ECO:0000256" key="2">
    <source>
        <dbReference type="SAM" id="Phobius"/>
    </source>
</evidence>
<evidence type="ECO:0000313" key="3">
    <source>
        <dbReference type="EMBL" id="MED6109195.1"/>
    </source>
</evidence>
<dbReference type="InterPro" id="IPR027417">
    <property type="entry name" value="P-loop_NTPase"/>
</dbReference>
<organism evidence="3 4">
    <name type="scientific">Stylosanthes scabra</name>
    <dbReference type="NCBI Taxonomy" id="79078"/>
    <lineage>
        <taxon>Eukaryota</taxon>
        <taxon>Viridiplantae</taxon>
        <taxon>Streptophyta</taxon>
        <taxon>Embryophyta</taxon>
        <taxon>Tracheophyta</taxon>
        <taxon>Spermatophyta</taxon>
        <taxon>Magnoliopsida</taxon>
        <taxon>eudicotyledons</taxon>
        <taxon>Gunneridae</taxon>
        <taxon>Pentapetalae</taxon>
        <taxon>rosids</taxon>
        <taxon>fabids</taxon>
        <taxon>Fabales</taxon>
        <taxon>Fabaceae</taxon>
        <taxon>Papilionoideae</taxon>
        <taxon>50 kb inversion clade</taxon>
        <taxon>dalbergioids sensu lato</taxon>
        <taxon>Dalbergieae</taxon>
        <taxon>Pterocarpus clade</taxon>
        <taxon>Stylosanthes</taxon>
    </lineage>
</organism>
<keyword evidence="4" id="KW-1185">Reference proteome</keyword>
<keyword evidence="2" id="KW-1133">Transmembrane helix</keyword>
<proteinExistence type="predicted"/>
<gene>
    <name evidence="3" type="ORF">PIB30_031297</name>
</gene>
<comment type="caution">
    <text evidence="3">The sequence shown here is derived from an EMBL/GenBank/DDBJ whole genome shotgun (WGS) entry which is preliminary data.</text>
</comment>
<feature type="transmembrane region" description="Helical" evidence="2">
    <location>
        <begin position="370"/>
        <end position="393"/>
    </location>
</feature>
<dbReference type="Proteomes" id="UP001341840">
    <property type="component" value="Unassembled WGS sequence"/>
</dbReference>
<sequence length="434" mass="49102">MGGDSVVSHDQDSFLEEDFHLLSPHSPAFLSDNRVNVENGSDVGETGEVEDSTQGSSRFDFEVNERKRLNAYQEILQSYDQLKIDSQNLKDAKEKILSYKPGAWIENVGCLQPCHYDVPETTCLLLVGPRGSGKSSIINRISKVLEDDKFAPARAQVSYNSLTGDGTYFIQEYMIPRHSTSICLCDTRSLSVDSSENENNRMLKSLMTKGVRHGDLVLRKTDSQILKKSLKCKARKDGFISSKIRNVNFVIYVVNGLSVLKSMEDTAAQERQYIETIVQTFNSPLLSFKDDKPVLVFTHGDLLSLSDRARVRAYLGELLGIPPTKQIFDIPDCDDLATQTTIIEMLRYSLEHAERNFPRQSKVLGKVETKFLLCIVLSILLLAIAIAIAYDMLAKPSHVSKQQACPKKHHVRLPKLKVPEMEFKIDWYKIRHIW</sequence>
<accession>A0ABU6QBA9</accession>
<name>A0ABU6QBA9_9FABA</name>
<protein>
    <recommendedName>
        <fullName evidence="5">P-loop containing nucleoside triphosphate hydrolases superfamily protein</fullName>
    </recommendedName>
</protein>
<dbReference type="PANTHER" id="PTHR14241">
    <property type="entry name" value="INTERFERON-INDUCED PROTEIN 44"/>
    <property type="match status" value="1"/>
</dbReference>
<feature type="region of interest" description="Disordered" evidence="1">
    <location>
        <begin position="32"/>
        <end position="56"/>
    </location>
</feature>
<dbReference type="SUPFAM" id="SSF52540">
    <property type="entry name" value="P-loop containing nucleoside triphosphate hydrolases"/>
    <property type="match status" value="1"/>
</dbReference>
<dbReference type="Gene3D" id="3.40.50.300">
    <property type="entry name" value="P-loop containing nucleotide triphosphate hydrolases"/>
    <property type="match status" value="1"/>
</dbReference>
<evidence type="ECO:0000313" key="4">
    <source>
        <dbReference type="Proteomes" id="UP001341840"/>
    </source>
</evidence>
<evidence type="ECO:0008006" key="5">
    <source>
        <dbReference type="Google" id="ProtNLM"/>
    </source>
</evidence>
<keyword evidence="2" id="KW-0812">Transmembrane</keyword>
<evidence type="ECO:0000256" key="1">
    <source>
        <dbReference type="SAM" id="MobiDB-lite"/>
    </source>
</evidence>
<reference evidence="3 4" key="1">
    <citation type="journal article" date="2023" name="Plants (Basel)">
        <title>Bridging the Gap: Combining Genomics and Transcriptomics Approaches to Understand Stylosanthes scabra, an Orphan Legume from the Brazilian Caatinga.</title>
        <authorList>
            <person name="Ferreira-Neto J.R.C."/>
            <person name="da Silva M.D."/>
            <person name="Binneck E."/>
            <person name="de Melo N.F."/>
            <person name="da Silva R.H."/>
            <person name="de Melo A.L.T.M."/>
            <person name="Pandolfi V."/>
            <person name="Bustamante F.O."/>
            <person name="Brasileiro-Vidal A.C."/>
            <person name="Benko-Iseppon A.M."/>
        </authorList>
    </citation>
    <scope>NUCLEOTIDE SEQUENCE [LARGE SCALE GENOMIC DNA]</scope>
    <source>
        <tissue evidence="3">Leaves</tissue>
    </source>
</reference>
<keyword evidence="2" id="KW-0472">Membrane</keyword>
<dbReference type="EMBL" id="JASCZI010000134">
    <property type="protein sequence ID" value="MED6109195.1"/>
    <property type="molecule type" value="Genomic_DNA"/>
</dbReference>